<dbReference type="Proteomes" id="UP000186394">
    <property type="component" value="Unassembled WGS sequence"/>
</dbReference>
<sequence length="135" mass="14654">MVGRWEKSGISPVSTALTSVPHRRRAPKTNRGIPTIRTGRFRGGFVDVSAVDTGLPSASAQRGSCGAARRPHPRSDPTGPCSALDRGLEVVVRRRLRPGACQSCPYSTRVGIYWPRVVRTARRPYLPGVPPSLLQ</sequence>
<evidence type="ECO:0000313" key="3">
    <source>
        <dbReference type="Proteomes" id="UP000186394"/>
    </source>
</evidence>
<organism evidence="2 3">
    <name type="scientific">Actinomyces oris</name>
    <dbReference type="NCBI Taxonomy" id="544580"/>
    <lineage>
        <taxon>Bacteria</taxon>
        <taxon>Bacillati</taxon>
        <taxon>Actinomycetota</taxon>
        <taxon>Actinomycetes</taxon>
        <taxon>Actinomycetales</taxon>
        <taxon>Actinomycetaceae</taxon>
        <taxon>Actinomyces</taxon>
    </lineage>
</organism>
<name>A0A1Q8VNA8_9ACTO</name>
<dbReference type="EMBL" id="MSKL01000014">
    <property type="protein sequence ID" value="OLO49555.1"/>
    <property type="molecule type" value="Genomic_DNA"/>
</dbReference>
<accession>A0A1Q8VNA8</accession>
<protein>
    <submittedName>
        <fullName evidence="2">Uncharacterized protein</fullName>
    </submittedName>
</protein>
<evidence type="ECO:0000256" key="1">
    <source>
        <dbReference type="SAM" id="MobiDB-lite"/>
    </source>
</evidence>
<comment type="caution">
    <text evidence="2">The sequence shown here is derived from an EMBL/GenBank/DDBJ whole genome shotgun (WGS) entry which is preliminary data.</text>
</comment>
<feature type="region of interest" description="Disordered" evidence="1">
    <location>
        <begin position="56"/>
        <end position="81"/>
    </location>
</feature>
<reference evidence="2 3" key="1">
    <citation type="submission" date="2016-12" db="EMBL/GenBank/DDBJ databases">
        <title>Genomic comparison of strains in the 'Actinomyces naeslundii' group.</title>
        <authorList>
            <person name="Mughal S.R."/>
            <person name="Do T."/>
            <person name="Gilbert S.C."/>
            <person name="Witherden E.A."/>
            <person name="Didelot X."/>
            <person name="Beighton D."/>
        </authorList>
    </citation>
    <scope>NUCLEOTIDE SEQUENCE [LARGE SCALE GENOMIC DNA]</scope>
    <source>
        <strain evidence="2 3">P6N</strain>
    </source>
</reference>
<gene>
    <name evidence="2" type="ORF">BKH28_06385</name>
</gene>
<feature type="region of interest" description="Disordered" evidence="1">
    <location>
        <begin position="1"/>
        <end position="37"/>
    </location>
</feature>
<dbReference type="AlphaFoldDB" id="A0A1Q8VNA8"/>
<proteinExistence type="predicted"/>
<evidence type="ECO:0000313" key="2">
    <source>
        <dbReference type="EMBL" id="OLO49555.1"/>
    </source>
</evidence>